<proteinExistence type="predicted"/>
<accession>S7QEZ7</accession>
<evidence type="ECO:0000313" key="2">
    <source>
        <dbReference type="Proteomes" id="UP000052978"/>
    </source>
</evidence>
<gene>
    <name evidence="1" type="ORF">D623_10023484</name>
</gene>
<name>S7QEZ7_MYOBR</name>
<evidence type="ECO:0000313" key="1">
    <source>
        <dbReference type="EMBL" id="EPQ19817.1"/>
    </source>
</evidence>
<reference evidence="1 2" key="1">
    <citation type="journal article" date="2013" name="Nat. Commun.">
        <title>Genome analysis reveals insights into physiology and longevity of the Brandt's bat Myotis brandtii.</title>
        <authorList>
            <person name="Seim I."/>
            <person name="Fang X."/>
            <person name="Xiong Z."/>
            <person name="Lobanov A.V."/>
            <person name="Huang Z."/>
            <person name="Ma S."/>
            <person name="Feng Y."/>
            <person name="Turanov A.A."/>
            <person name="Zhu Y."/>
            <person name="Lenz T.L."/>
            <person name="Gerashchenko M.V."/>
            <person name="Fan D."/>
            <person name="Hee Yim S."/>
            <person name="Yao X."/>
            <person name="Jordan D."/>
            <person name="Xiong Y."/>
            <person name="Ma Y."/>
            <person name="Lyapunov A.N."/>
            <person name="Chen G."/>
            <person name="Kulakova O.I."/>
            <person name="Sun Y."/>
            <person name="Lee S.G."/>
            <person name="Bronson R.T."/>
            <person name="Moskalev A.A."/>
            <person name="Sunyaev S.R."/>
            <person name="Zhang G."/>
            <person name="Krogh A."/>
            <person name="Wang J."/>
            <person name="Gladyshev V.N."/>
        </authorList>
    </citation>
    <scope>NUCLEOTIDE SEQUENCE [LARGE SCALE GENOMIC DNA]</scope>
</reference>
<dbReference type="EMBL" id="KE164737">
    <property type="protein sequence ID" value="EPQ19817.1"/>
    <property type="molecule type" value="Genomic_DNA"/>
</dbReference>
<dbReference type="AlphaFoldDB" id="S7QEZ7"/>
<sequence length="127" mass="13603">MCPHCREPEAARDGPVLSLLPQAVSSAGARGELACQAPHAAGDRVFLTSPQALLTDFQRNHSTLGRLGQGLASVAPCWGRSRTPRGIDGGATEHVRRRSMLLGDGECTMLPWRVLSSSQRLENSSQD</sequence>
<keyword evidence="2" id="KW-1185">Reference proteome</keyword>
<protein>
    <submittedName>
        <fullName evidence="1">Uncharacterized protein</fullName>
    </submittedName>
</protein>
<dbReference type="Proteomes" id="UP000052978">
    <property type="component" value="Unassembled WGS sequence"/>
</dbReference>
<organism evidence="1 2">
    <name type="scientific">Myotis brandtii</name>
    <name type="common">Brandt's bat</name>
    <dbReference type="NCBI Taxonomy" id="109478"/>
    <lineage>
        <taxon>Eukaryota</taxon>
        <taxon>Metazoa</taxon>
        <taxon>Chordata</taxon>
        <taxon>Craniata</taxon>
        <taxon>Vertebrata</taxon>
        <taxon>Euteleostomi</taxon>
        <taxon>Mammalia</taxon>
        <taxon>Eutheria</taxon>
        <taxon>Laurasiatheria</taxon>
        <taxon>Chiroptera</taxon>
        <taxon>Yangochiroptera</taxon>
        <taxon>Vespertilionidae</taxon>
        <taxon>Myotis</taxon>
    </lineage>
</organism>